<gene>
    <name evidence="1" type="ORF">E2C01_049728</name>
</gene>
<dbReference type="Proteomes" id="UP000324222">
    <property type="component" value="Unassembled WGS sequence"/>
</dbReference>
<sequence length="129" mass="13933">MTVHMVVVTVVGCLRPVVFLWGAGIIADVSVPEDSRTEVLYQDSLVRSRSPVVISFTPAGADGGAPSLSLTASDFTPEGMNGIYSVQHDSLESVVFIYPHLVMKVHKRPALHLLLVERVGIAILKDLPK</sequence>
<name>A0A5B7GGV2_PORTR</name>
<evidence type="ECO:0000313" key="1">
    <source>
        <dbReference type="EMBL" id="MPC55784.1"/>
    </source>
</evidence>
<keyword evidence="2" id="KW-1185">Reference proteome</keyword>
<evidence type="ECO:0000313" key="2">
    <source>
        <dbReference type="Proteomes" id="UP000324222"/>
    </source>
</evidence>
<dbReference type="EMBL" id="VSRR010013429">
    <property type="protein sequence ID" value="MPC55784.1"/>
    <property type="molecule type" value="Genomic_DNA"/>
</dbReference>
<protein>
    <submittedName>
        <fullName evidence="1">Uncharacterized protein</fullName>
    </submittedName>
</protein>
<dbReference type="AlphaFoldDB" id="A0A5B7GGV2"/>
<reference evidence="1 2" key="1">
    <citation type="submission" date="2019-05" db="EMBL/GenBank/DDBJ databases">
        <title>Another draft genome of Portunus trituberculatus and its Hox gene families provides insights of decapod evolution.</title>
        <authorList>
            <person name="Jeong J.-H."/>
            <person name="Song I."/>
            <person name="Kim S."/>
            <person name="Choi T."/>
            <person name="Kim D."/>
            <person name="Ryu S."/>
            <person name="Kim W."/>
        </authorList>
    </citation>
    <scope>NUCLEOTIDE SEQUENCE [LARGE SCALE GENOMIC DNA]</scope>
    <source>
        <tissue evidence="1">Muscle</tissue>
    </source>
</reference>
<organism evidence="1 2">
    <name type="scientific">Portunus trituberculatus</name>
    <name type="common">Swimming crab</name>
    <name type="synonym">Neptunus trituberculatus</name>
    <dbReference type="NCBI Taxonomy" id="210409"/>
    <lineage>
        <taxon>Eukaryota</taxon>
        <taxon>Metazoa</taxon>
        <taxon>Ecdysozoa</taxon>
        <taxon>Arthropoda</taxon>
        <taxon>Crustacea</taxon>
        <taxon>Multicrustacea</taxon>
        <taxon>Malacostraca</taxon>
        <taxon>Eumalacostraca</taxon>
        <taxon>Eucarida</taxon>
        <taxon>Decapoda</taxon>
        <taxon>Pleocyemata</taxon>
        <taxon>Brachyura</taxon>
        <taxon>Eubrachyura</taxon>
        <taxon>Portunoidea</taxon>
        <taxon>Portunidae</taxon>
        <taxon>Portuninae</taxon>
        <taxon>Portunus</taxon>
    </lineage>
</organism>
<accession>A0A5B7GGV2</accession>
<comment type="caution">
    <text evidence="1">The sequence shown here is derived from an EMBL/GenBank/DDBJ whole genome shotgun (WGS) entry which is preliminary data.</text>
</comment>
<proteinExistence type="predicted"/>